<dbReference type="RefSeq" id="XP_068366197.1">
    <property type="nucleotide sequence ID" value="XM_068491325.1"/>
</dbReference>
<evidence type="ECO:0000313" key="1">
    <source>
        <dbReference type="EMBL" id="OHT13061.1"/>
    </source>
</evidence>
<dbReference type="EMBL" id="MLAK01000549">
    <property type="protein sequence ID" value="OHT13061.1"/>
    <property type="molecule type" value="Genomic_DNA"/>
</dbReference>
<dbReference type="GeneID" id="94826029"/>
<evidence type="ECO:0000313" key="2">
    <source>
        <dbReference type="Proteomes" id="UP000179807"/>
    </source>
</evidence>
<reference evidence="1" key="1">
    <citation type="submission" date="2016-10" db="EMBL/GenBank/DDBJ databases">
        <authorList>
            <person name="Benchimol M."/>
            <person name="Almeida L.G."/>
            <person name="Vasconcelos A.T."/>
            <person name="Perreira-Neves A."/>
            <person name="Rosa I.A."/>
            <person name="Tasca T."/>
            <person name="Bogo M.R."/>
            <person name="de Souza W."/>
        </authorList>
    </citation>
    <scope>NUCLEOTIDE SEQUENCE [LARGE SCALE GENOMIC DNA]</scope>
    <source>
        <strain evidence="1">K</strain>
    </source>
</reference>
<dbReference type="AlphaFoldDB" id="A0A1J4KU90"/>
<dbReference type="VEuPathDB" id="TrichDB:TRFO_03485"/>
<keyword evidence="2" id="KW-1185">Reference proteome</keyword>
<evidence type="ECO:0008006" key="3">
    <source>
        <dbReference type="Google" id="ProtNLM"/>
    </source>
</evidence>
<proteinExistence type="predicted"/>
<gene>
    <name evidence="1" type="ORF">TRFO_03485</name>
</gene>
<sequence length="539" mass="62492">MKTENYWEKTRLERRRRFSVIEIPPIDGSLSKFLDAASLVSKNVENIILQMKSQHRNLLSLLQENIRLADFERKLLNSYHKKRLDPIPFLVHHLTFARNKYFNYFLKMHRYKNDKYAVNTGIISQMAVFLDKCVHQVAPVYFKYDKFVEFIDINNDPKYKKMNFKFQALYSYIRSSRNRTQLEIVTADMLYTELQQTAELVDPTLLYISPNPFDDIFYVYTMRSGLIGKFQQLLMTMPQIGSIHDLKEKKDEKSQRHQIEMLNQSDDIEKTLLNGNNLEMDYDDSAHTSPIFNENLLEPCPDEMSEVSQVSTVSTFLSEDIMEAPVNFNDFDTFVQFFFISLGKGAAVDKNSFIVMRCAAIRFLFDLYYIENSAVLYGSPCSHKYINQCKQILEQTPKSMEISNTIFGEPLCNEPMRAIMLGNSSFFEASEILYMCQFLVNPLDISASIYDVMKILERSAKVFAMIQLGDDANSDAFDLSFDDIFSLLVPTFAFMPFICPNATSRFLNLFQNLKISQTLDYAKVSLCAVIDHIKENANA</sequence>
<protein>
    <recommendedName>
        <fullName evidence="3">VPS9 domain-containing protein</fullName>
    </recommendedName>
</protein>
<accession>A0A1J4KU90</accession>
<organism evidence="1 2">
    <name type="scientific">Tritrichomonas foetus</name>
    <dbReference type="NCBI Taxonomy" id="1144522"/>
    <lineage>
        <taxon>Eukaryota</taxon>
        <taxon>Metamonada</taxon>
        <taxon>Parabasalia</taxon>
        <taxon>Tritrichomonadida</taxon>
        <taxon>Tritrichomonadidae</taxon>
        <taxon>Tritrichomonas</taxon>
    </lineage>
</organism>
<dbReference type="OrthoDB" id="10623873at2759"/>
<dbReference type="Proteomes" id="UP000179807">
    <property type="component" value="Unassembled WGS sequence"/>
</dbReference>
<comment type="caution">
    <text evidence="1">The sequence shown here is derived from an EMBL/GenBank/DDBJ whole genome shotgun (WGS) entry which is preliminary data.</text>
</comment>
<name>A0A1J4KU90_9EUKA</name>